<gene>
    <name evidence="1" type="ordered locus">Shew_2177</name>
</gene>
<dbReference type="HOGENOM" id="CLU_1377317_0_0_6"/>
<sequence precursor="true">MKNIFALLCCIVFYSPQLKADESWDFIQISCNKDLSYFSLNTFQVWNPSYEGMEKDSKIVTAHELQKSPFICDLTKDVTVEVKGYCKSGAGECAPGFGPAAEGFAVFINGKIWPLKSGYPPSKKEYLGWIEYTQYRNWSVSNNIGLTVKTYDNGKGYVINARHCRIEDKVAPMYSDIDTDKMEYESLKSYCARYRFSS</sequence>
<proteinExistence type="predicted"/>
<protein>
    <submittedName>
        <fullName evidence="1">Uncharacterized protein</fullName>
    </submittedName>
</protein>
<dbReference type="EMBL" id="CP000606">
    <property type="protein sequence ID" value="ABO24043.1"/>
    <property type="molecule type" value="Genomic_DNA"/>
</dbReference>
<evidence type="ECO:0000313" key="2">
    <source>
        <dbReference type="Proteomes" id="UP000001558"/>
    </source>
</evidence>
<dbReference type="RefSeq" id="WP_011865975.1">
    <property type="nucleotide sequence ID" value="NC_009092.1"/>
</dbReference>
<dbReference type="Proteomes" id="UP000001558">
    <property type="component" value="Chromosome"/>
</dbReference>
<organism evidence="1 2">
    <name type="scientific">Shewanella loihica (strain ATCC BAA-1088 / PV-4)</name>
    <dbReference type="NCBI Taxonomy" id="323850"/>
    <lineage>
        <taxon>Bacteria</taxon>
        <taxon>Pseudomonadati</taxon>
        <taxon>Pseudomonadota</taxon>
        <taxon>Gammaproteobacteria</taxon>
        <taxon>Alteromonadales</taxon>
        <taxon>Shewanellaceae</taxon>
        <taxon>Shewanella</taxon>
    </lineage>
</organism>
<name>A3QEZ5_SHELP</name>
<evidence type="ECO:0000313" key="1">
    <source>
        <dbReference type="EMBL" id="ABO24043.1"/>
    </source>
</evidence>
<reference evidence="1 2" key="1">
    <citation type="submission" date="2007-03" db="EMBL/GenBank/DDBJ databases">
        <title>Complete sequence of Shewanella loihica PV-4.</title>
        <authorList>
            <consortium name="US DOE Joint Genome Institute"/>
            <person name="Copeland A."/>
            <person name="Lucas S."/>
            <person name="Lapidus A."/>
            <person name="Barry K."/>
            <person name="Detter J.C."/>
            <person name="Glavina del Rio T."/>
            <person name="Hammon N."/>
            <person name="Israni S."/>
            <person name="Dalin E."/>
            <person name="Tice H."/>
            <person name="Pitluck S."/>
            <person name="Chain P."/>
            <person name="Malfatti S."/>
            <person name="Shin M."/>
            <person name="Vergez L."/>
            <person name="Schmutz J."/>
            <person name="Larimer F."/>
            <person name="Land M."/>
            <person name="Hauser L."/>
            <person name="Kyrpides N."/>
            <person name="Mikhailova N."/>
            <person name="Romine M.F."/>
            <person name="Serres G."/>
            <person name="Fredrickson J."/>
            <person name="Tiedje J."/>
            <person name="Richardson P."/>
        </authorList>
    </citation>
    <scope>NUCLEOTIDE SEQUENCE [LARGE SCALE GENOMIC DNA]</scope>
    <source>
        <strain evidence="2">ATCC BAA-1088 / PV-4</strain>
    </source>
</reference>
<dbReference type="AlphaFoldDB" id="A3QEZ5"/>
<accession>A3QEZ5</accession>
<dbReference type="KEGG" id="slo:Shew_2177"/>
<keyword evidence="2" id="KW-1185">Reference proteome</keyword>